<organism evidence="16 17">
    <name type="scientific">Danio rerio</name>
    <name type="common">Zebrafish</name>
    <name type="synonym">Brachydanio rerio</name>
    <dbReference type="NCBI Taxonomy" id="7955"/>
    <lineage>
        <taxon>Eukaryota</taxon>
        <taxon>Metazoa</taxon>
        <taxon>Chordata</taxon>
        <taxon>Craniata</taxon>
        <taxon>Vertebrata</taxon>
        <taxon>Euteleostomi</taxon>
        <taxon>Actinopterygii</taxon>
        <taxon>Neopterygii</taxon>
        <taxon>Teleostei</taxon>
        <taxon>Ostariophysi</taxon>
        <taxon>Cypriniformes</taxon>
        <taxon>Danionidae</taxon>
        <taxon>Danioninae</taxon>
        <taxon>Danio</taxon>
    </lineage>
</organism>
<evidence type="ECO:0000313" key="17">
    <source>
        <dbReference type="RefSeq" id="XP_002665476.3"/>
    </source>
</evidence>
<gene>
    <name evidence="17" type="primary">LOC100330861</name>
</gene>
<dbReference type="OrthoDB" id="4062651at2759"/>
<name>A0A8M1RE66_DANRE</name>
<dbReference type="PANTHER" id="PTHR24039:SF28">
    <property type="entry name" value="EGF-LIKE DOMAIN-CONTAINING PROTEIN"/>
    <property type="match status" value="1"/>
</dbReference>
<dbReference type="Pfam" id="PF12661">
    <property type="entry name" value="hEGF"/>
    <property type="match status" value="1"/>
</dbReference>
<dbReference type="PROSITE" id="PS00010">
    <property type="entry name" value="ASX_HYDROXYL"/>
    <property type="match status" value="2"/>
</dbReference>
<dbReference type="Gene3D" id="2.10.25.10">
    <property type="entry name" value="Laminin"/>
    <property type="match status" value="4"/>
</dbReference>
<feature type="domain" description="Sushi" evidence="15">
    <location>
        <begin position="77"/>
        <end position="134"/>
    </location>
</feature>
<keyword evidence="7" id="KW-0677">Repeat</keyword>
<keyword evidence="6 13" id="KW-0732">Signal</keyword>
<evidence type="ECO:0000259" key="15">
    <source>
        <dbReference type="PROSITE" id="PS50923"/>
    </source>
</evidence>
<dbReference type="PROSITE" id="PS50923">
    <property type="entry name" value="SUSHI"/>
    <property type="match status" value="1"/>
</dbReference>
<dbReference type="PRINTS" id="PR00010">
    <property type="entry name" value="EGFBLOOD"/>
</dbReference>
<keyword evidence="4" id="KW-0272">Extracellular matrix</keyword>
<protein>
    <submittedName>
        <fullName evidence="17">Fibulin-7</fullName>
    </submittedName>
</protein>
<evidence type="ECO:0000256" key="3">
    <source>
        <dbReference type="ARBA" id="ARBA00022525"/>
    </source>
</evidence>
<evidence type="ECO:0000256" key="7">
    <source>
        <dbReference type="ARBA" id="ARBA00022737"/>
    </source>
</evidence>
<dbReference type="PROSITE" id="PS01186">
    <property type="entry name" value="EGF_2"/>
    <property type="match status" value="2"/>
</dbReference>
<feature type="disulfide bond" evidence="11">
    <location>
        <begin position="160"/>
        <end position="169"/>
    </location>
</feature>
<dbReference type="GO" id="GO:0005509">
    <property type="term" value="F:calcium ion binding"/>
    <property type="evidence" value="ECO:0007669"/>
    <property type="project" value="InterPro"/>
</dbReference>
<dbReference type="GeneID" id="100330861"/>
<dbReference type="PROSITE" id="PS00022">
    <property type="entry name" value="EGF_1"/>
    <property type="match status" value="1"/>
</dbReference>
<keyword evidence="3" id="KW-0964">Secreted</keyword>
<dbReference type="Pfam" id="PF00084">
    <property type="entry name" value="Sushi"/>
    <property type="match status" value="1"/>
</dbReference>
<dbReference type="InterPro" id="IPR000436">
    <property type="entry name" value="Sushi_SCR_CCP_dom"/>
</dbReference>
<keyword evidence="12" id="KW-0768">Sushi</keyword>
<dbReference type="InterPro" id="IPR001881">
    <property type="entry name" value="EGF-like_Ca-bd_dom"/>
</dbReference>
<evidence type="ECO:0000256" key="12">
    <source>
        <dbReference type="PROSITE-ProRule" id="PRU00302"/>
    </source>
</evidence>
<dbReference type="Proteomes" id="UP000000437">
    <property type="component" value="Chromosome 18"/>
</dbReference>
<dbReference type="PROSITE" id="PS01187">
    <property type="entry name" value="EGF_CA"/>
    <property type="match status" value="2"/>
</dbReference>
<feature type="domain" description="EGF-like" evidence="14">
    <location>
        <begin position="134"/>
        <end position="170"/>
    </location>
</feature>
<keyword evidence="10" id="KW-0325">Glycoprotein</keyword>
<dbReference type="KEGG" id="dre:100330861"/>
<comment type="subcellular location">
    <subcellularLocation>
        <location evidence="1">Secreted</location>
        <location evidence="1">Extracellular space</location>
        <location evidence="1">Extracellular matrix</location>
    </subcellularLocation>
</comment>
<dbReference type="Pfam" id="PF22914">
    <property type="entry name" value="Fibulin_C"/>
    <property type="match status" value="1"/>
</dbReference>
<dbReference type="InterPro" id="IPR000152">
    <property type="entry name" value="EGF-type_Asp/Asn_hydroxyl_site"/>
</dbReference>
<sequence length="435" mass="47500">MKNPGHAVLLSVFLCQIYITSAQDCPSKQELQNSLHQAQKLLSAQESSYLQSLRTLKKKLSLLQDSVVQLPAKPRNLTCPALDTPAHGRKLGKVLFPGHEAHFLCDAGYELLGSETRQCRDSLSWSGQQPVCREIDECLSSPCANAGTCTDEVNGFSCVCPKGWAGPACQSPTPTFLVTVMNSPAVTAAPAFTRPARCSAVQGTTVCSCEPGFSVSGRDSSVCTDIDECKLFHNGPAGRLCLHTCVNTAGGYRCSCPAGYNLTRDGRNCKDIDECSSRQNDCTREQICVNTYGGFQCVKVECPNTRDATYAKTSAVRCERNPCPAGSRSCSQAPNSVSFHYLSLVSNLSAPRVVFRMSASRMIGDSLRFAVSGGRSRRHFSMQRLDRQTGELLLTGPVQGPQTLELELEMSELERRELLGRYVTKLKIFVSQYEF</sequence>
<dbReference type="InterPro" id="IPR035976">
    <property type="entry name" value="Sushi/SCR/CCP_sf"/>
</dbReference>
<dbReference type="SUPFAM" id="SSF57535">
    <property type="entry name" value="Complement control module/SCR domain"/>
    <property type="match status" value="1"/>
</dbReference>
<evidence type="ECO:0000259" key="14">
    <source>
        <dbReference type="PROSITE" id="PS50026"/>
    </source>
</evidence>
<dbReference type="CDD" id="cd00054">
    <property type="entry name" value="EGF_CA"/>
    <property type="match status" value="3"/>
</dbReference>
<feature type="signal peptide" evidence="13">
    <location>
        <begin position="1"/>
        <end position="22"/>
    </location>
</feature>
<dbReference type="InterPro" id="IPR026823">
    <property type="entry name" value="cEGF"/>
</dbReference>
<evidence type="ECO:0000256" key="2">
    <source>
        <dbReference type="ARBA" id="ARBA00006127"/>
    </source>
</evidence>
<feature type="domain" description="EGF-like" evidence="14">
    <location>
        <begin position="225"/>
        <end position="270"/>
    </location>
</feature>
<dbReference type="FunFam" id="2.10.25.10:FF:000008">
    <property type="entry name" value="Signal peptide, CUB domain, EGF-like 2"/>
    <property type="match status" value="1"/>
</dbReference>
<evidence type="ECO:0000313" key="16">
    <source>
        <dbReference type="Proteomes" id="UP000000437"/>
    </source>
</evidence>
<dbReference type="SUPFAM" id="SSF57196">
    <property type="entry name" value="EGF/Laminin"/>
    <property type="match status" value="3"/>
</dbReference>
<proteinExistence type="inferred from homology"/>
<dbReference type="InterPro" id="IPR055088">
    <property type="entry name" value="Fibulin_C"/>
</dbReference>
<dbReference type="InterPro" id="IPR018097">
    <property type="entry name" value="EGF_Ca-bd_CS"/>
</dbReference>
<evidence type="ECO:0000256" key="8">
    <source>
        <dbReference type="ARBA" id="ARBA00022837"/>
    </source>
</evidence>
<dbReference type="AlphaFoldDB" id="A0A8M1RE66"/>
<dbReference type="InterPro" id="IPR000742">
    <property type="entry name" value="EGF"/>
</dbReference>
<comment type="similarity">
    <text evidence="2">Belongs to the fibulin family.</text>
</comment>
<feature type="disulfide bond" evidence="12">
    <location>
        <begin position="105"/>
        <end position="132"/>
    </location>
</feature>
<dbReference type="FunFam" id="2.10.25.10:FF:000117">
    <property type="entry name" value="Delta-like protein"/>
    <property type="match status" value="1"/>
</dbReference>
<keyword evidence="16" id="KW-1185">Reference proteome</keyword>
<evidence type="ECO:0000256" key="13">
    <source>
        <dbReference type="SAM" id="SignalP"/>
    </source>
</evidence>
<evidence type="ECO:0000256" key="10">
    <source>
        <dbReference type="ARBA" id="ARBA00023180"/>
    </source>
</evidence>
<dbReference type="RefSeq" id="XP_002665476.3">
    <property type="nucleotide sequence ID" value="XM_002665430.8"/>
</dbReference>
<dbReference type="PANTHER" id="PTHR24039">
    <property type="entry name" value="FIBRILLIN-RELATED"/>
    <property type="match status" value="1"/>
</dbReference>
<evidence type="ECO:0000256" key="6">
    <source>
        <dbReference type="ARBA" id="ARBA00022729"/>
    </source>
</evidence>
<dbReference type="SMART" id="SM00179">
    <property type="entry name" value="EGF_CA"/>
    <property type="match status" value="3"/>
</dbReference>
<keyword evidence="5 11" id="KW-0245">EGF-like domain</keyword>
<dbReference type="SMART" id="SM00032">
    <property type="entry name" value="CCP"/>
    <property type="match status" value="1"/>
</dbReference>
<evidence type="ECO:0000256" key="5">
    <source>
        <dbReference type="ARBA" id="ARBA00022536"/>
    </source>
</evidence>
<dbReference type="CDD" id="cd00033">
    <property type="entry name" value="CCP"/>
    <property type="match status" value="1"/>
</dbReference>
<evidence type="ECO:0000256" key="9">
    <source>
        <dbReference type="ARBA" id="ARBA00023157"/>
    </source>
</evidence>
<dbReference type="PROSITE" id="PS50026">
    <property type="entry name" value="EGF_3"/>
    <property type="match status" value="2"/>
</dbReference>
<keyword evidence="9 11" id="KW-1015">Disulfide bond</keyword>
<dbReference type="InterPro" id="IPR013032">
    <property type="entry name" value="EGF-like_CS"/>
</dbReference>
<accession>A0A8M1RE66</accession>
<dbReference type="Pfam" id="PF12662">
    <property type="entry name" value="cEGF"/>
    <property type="match status" value="1"/>
</dbReference>
<comment type="caution">
    <text evidence="11">Lacks conserved residue(s) required for the propagation of feature annotation.</text>
</comment>
<evidence type="ECO:0000256" key="11">
    <source>
        <dbReference type="PROSITE-ProRule" id="PRU00076"/>
    </source>
</evidence>
<keyword evidence="8" id="KW-0106">Calcium</keyword>
<dbReference type="Gene3D" id="2.10.70.10">
    <property type="entry name" value="Complement Module, domain 1"/>
    <property type="match status" value="1"/>
</dbReference>
<feature type="chain" id="PRO_5035462733" evidence="13">
    <location>
        <begin position="23"/>
        <end position="435"/>
    </location>
</feature>
<reference evidence="17" key="1">
    <citation type="submission" date="2025-08" db="UniProtKB">
        <authorList>
            <consortium name="RefSeq"/>
        </authorList>
    </citation>
    <scope>IDENTIFICATION</scope>
    <source>
        <strain evidence="17">Tuebingen</strain>
        <tissue evidence="17">Fibroblasts and whole tissue</tissue>
    </source>
</reference>
<evidence type="ECO:0000256" key="4">
    <source>
        <dbReference type="ARBA" id="ARBA00022530"/>
    </source>
</evidence>
<evidence type="ECO:0000256" key="1">
    <source>
        <dbReference type="ARBA" id="ARBA00004498"/>
    </source>
</evidence>
<dbReference type="SMART" id="SM00181">
    <property type="entry name" value="EGF"/>
    <property type="match status" value="3"/>
</dbReference>